<dbReference type="PRINTS" id="PR00111">
    <property type="entry name" value="ABHYDROLASE"/>
</dbReference>
<dbReference type="RefSeq" id="WP_322465202.1">
    <property type="nucleotide sequence ID" value="NZ_JAXOJX010000011.1"/>
</dbReference>
<sequence>MSIFSQHNVKVIGNQAASIVFMHGYGCDQQVWRHVAPAFAQDHRIVLFDLLGSAASNSGTFDRHKYASLEGYARDLIEVCRAADLERPVLVGHSISAMIAIVAARMAPDLFDRLVLLAPNPCYLKDGNYDGGFSREDIDQLLDTLDSNFFSWAHMMAPVIMNAPERPELAEELANRFCAMDPRVARHFAKVTFLSDCRHELSHVQLPCLVLQCSDDALAPLHVGEYLCEQLPHAELVVMRATGHCPHLSAPQETIELIRRYLVSPVSQPEPAR</sequence>
<reference evidence="3 4" key="1">
    <citation type="submission" date="2023-11" db="EMBL/GenBank/DDBJ databases">
        <title>Draft genome of Azohydromonas lata strain H1 (DSM1123), a polyhydroxyalkanoate producer.</title>
        <authorList>
            <person name="Traversa D."/>
            <person name="D'Addabbo P."/>
            <person name="Pazzani C."/>
            <person name="Manzari C."/>
            <person name="Chiara M."/>
            <person name="Scrascia M."/>
        </authorList>
    </citation>
    <scope>NUCLEOTIDE SEQUENCE [LARGE SCALE GENOMIC DNA]</scope>
    <source>
        <strain evidence="3 4">H1</strain>
    </source>
</reference>
<feature type="domain" description="AB hydrolase-1" evidence="2">
    <location>
        <begin position="19"/>
        <end position="256"/>
    </location>
</feature>
<dbReference type="GO" id="GO:0016787">
    <property type="term" value="F:hydrolase activity"/>
    <property type="evidence" value="ECO:0007669"/>
    <property type="project" value="UniProtKB-KW"/>
</dbReference>
<dbReference type="InterPro" id="IPR000073">
    <property type="entry name" value="AB_hydrolase_1"/>
</dbReference>
<evidence type="ECO:0000313" key="3">
    <source>
        <dbReference type="EMBL" id="MDZ5456763.1"/>
    </source>
</evidence>
<keyword evidence="3" id="KW-0378">Hydrolase</keyword>
<dbReference type="InterPro" id="IPR029058">
    <property type="entry name" value="AB_hydrolase_fold"/>
</dbReference>
<dbReference type="Gene3D" id="3.40.50.1820">
    <property type="entry name" value="alpha/beta hydrolase"/>
    <property type="match status" value="1"/>
</dbReference>
<keyword evidence="4" id="KW-1185">Reference proteome</keyword>
<dbReference type="Pfam" id="PF12697">
    <property type="entry name" value="Abhydrolase_6"/>
    <property type="match status" value="1"/>
</dbReference>
<evidence type="ECO:0000259" key="2">
    <source>
        <dbReference type="Pfam" id="PF12697"/>
    </source>
</evidence>
<protein>
    <submittedName>
        <fullName evidence="3">Alpha/beta hydrolase</fullName>
    </submittedName>
</protein>
<proteinExistence type="inferred from homology"/>
<dbReference type="Proteomes" id="UP001293718">
    <property type="component" value="Unassembled WGS sequence"/>
</dbReference>
<comment type="caution">
    <text evidence="3">The sequence shown here is derived from an EMBL/GenBank/DDBJ whole genome shotgun (WGS) entry which is preliminary data.</text>
</comment>
<evidence type="ECO:0000256" key="1">
    <source>
        <dbReference type="ARBA" id="ARBA00008645"/>
    </source>
</evidence>
<name>A0ABU5ICB2_9BURK</name>
<dbReference type="PANTHER" id="PTHR43039">
    <property type="entry name" value="ESTERASE-RELATED"/>
    <property type="match status" value="1"/>
</dbReference>
<dbReference type="EMBL" id="JAXOJX010000011">
    <property type="protein sequence ID" value="MDZ5456763.1"/>
    <property type="molecule type" value="Genomic_DNA"/>
</dbReference>
<evidence type="ECO:0000313" key="4">
    <source>
        <dbReference type="Proteomes" id="UP001293718"/>
    </source>
</evidence>
<accession>A0ABU5ICB2</accession>
<gene>
    <name evidence="3" type="ORF">SM757_09260</name>
</gene>
<dbReference type="SUPFAM" id="SSF53474">
    <property type="entry name" value="alpha/beta-Hydrolases"/>
    <property type="match status" value="1"/>
</dbReference>
<organism evidence="3 4">
    <name type="scientific">Azohydromonas lata</name>
    <dbReference type="NCBI Taxonomy" id="45677"/>
    <lineage>
        <taxon>Bacteria</taxon>
        <taxon>Pseudomonadati</taxon>
        <taxon>Pseudomonadota</taxon>
        <taxon>Betaproteobacteria</taxon>
        <taxon>Burkholderiales</taxon>
        <taxon>Sphaerotilaceae</taxon>
        <taxon>Azohydromonas</taxon>
    </lineage>
</organism>
<comment type="similarity">
    <text evidence="1">Belongs to the AB hydrolase superfamily.</text>
</comment>